<comment type="caution">
    <text evidence="1">The sequence shown here is derived from an EMBL/GenBank/DDBJ whole genome shotgun (WGS) entry which is preliminary data.</text>
</comment>
<gene>
    <name evidence="1" type="ORF">ACFSR3_07910</name>
</gene>
<dbReference type="SUPFAM" id="SSF50370">
    <property type="entry name" value="Ricin B-like lectins"/>
    <property type="match status" value="1"/>
</dbReference>
<dbReference type="RefSeq" id="WP_379820482.1">
    <property type="nucleotide sequence ID" value="NZ_JBHUMD010000007.1"/>
</dbReference>
<sequence length="404" mass="47184">MYDNLRYDQIMFKASHNSYERNETIGEQLTFHPDQPYNSGCLGLEFDIWRHSANYTPFQSIPESYFTVSHVTPGKTILKKYLVELKNWHNWLANKNHYPVLITLDIKSKEGGYDGFNNEIDTYLKCYFDESLIFKPGELFEKNRGYDPNASLVDNIRNHGWPKIADMRGKFIFCLSGNKDWKTEYAKGVRQRFCFSDTGNLPSTDPNIVFFNAEVSGFIFPFINARMQQGLIDLQFKNFITRGYGANDATLWNLAKNLNFSEIATNAVRNHEWAEIHYTSPIKEKSRISKRSLRNKSNNEYRTDRATHMTAHYDSNTCLFIFEQDPERDIYAIKNYKTQEYFDCTISTMSPTINDDCQRWSLIPTGGANEYYIKNVKNGEYMTKKASQLSKNHGKDEVYIIENR</sequence>
<dbReference type="Proteomes" id="UP001597480">
    <property type="component" value="Unassembled WGS sequence"/>
</dbReference>
<keyword evidence="1" id="KW-0378">Hydrolase</keyword>
<reference evidence="2" key="1">
    <citation type="journal article" date="2019" name="Int. J. Syst. Evol. Microbiol.">
        <title>The Global Catalogue of Microorganisms (GCM) 10K type strain sequencing project: providing services to taxonomists for standard genome sequencing and annotation.</title>
        <authorList>
            <consortium name="The Broad Institute Genomics Platform"/>
            <consortium name="The Broad Institute Genome Sequencing Center for Infectious Disease"/>
            <person name="Wu L."/>
            <person name="Ma J."/>
        </authorList>
    </citation>
    <scope>NUCLEOTIDE SEQUENCE [LARGE SCALE GENOMIC DNA]</scope>
    <source>
        <strain evidence="2">KCTC 42107</strain>
    </source>
</reference>
<name>A0ABW5NSB3_9FLAO</name>
<proteinExistence type="predicted"/>
<dbReference type="InterPro" id="IPR032075">
    <property type="entry name" value="PI-PLC-C1"/>
</dbReference>
<evidence type="ECO:0000313" key="1">
    <source>
        <dbReference type="EMBL" id="MFD2601977.1"/>
    </source>
</evidence>
<organism evidence="1 2">
    <name type="scientific">Flavobacterium suzhouense</name>
    <dbReference type="NCBI Taxonomy" id="1529638"/>
    <lineage>
        <taxon>Bacteria</taxon>
        <taxon>Pseudomonadati</taxon>
        <taxon>Bacteroidota</taxon>
        <taxon>Flavobacteriia</taxon>
        <taxon>Flavobacteriales</taxon>
        <taxon>Flavobacteriaceae</taxon>
        <taxon>Flavobacterium</taxon>
    </lineage>
</organism>
<evidence type="ECO:0000313" key="2">
    <source>
        <dbReference type="Proteomes" id="UP001597480"/>
    </source>
</evidence>
<keyword evidence="2" id="KW-1185">Reference proteome</keyword>
<dbReference type="EC" id="3.1.4.11" evidence="1"/>
<accession>A0ABW5NSB3</accession>
<dbReference type="InterPro" id="IPR017946">
    <property type="entry name" value="PLC-like_Pdiesterase_TIM-brl"/>
</dbReference>
<dbReference type="EMBL" id="JBHUMD010000007">
    <property type="protein sequence ID" value="MFD2601977.1"/>
    <property type="molecule type" value="Genomic_DNA"/>
</dbReference>
<dbReference type="InterPro" id="IPR035992">
    <property type="entry name" value="Ricin_B-like_lectins"/>
</dbReference>
<dbReference type="GO" id="GO:0004435">
    <property type="term" value="F:phosphatidylinositol-4,5-bisphosphate phospholipase C activity"/>
    <property type="evidence" value="ECO:0007669"/>
    <property type="project" value="UniProtKB-EC"/>
</dbReference>
<dbReference type="Gene3D" id="2.80.10.50">
    <property type="match status" value="1"/>
</dbReference>
<protein>
    <submittedName>
        <fullName evidence="1">Ca2+-dependent phosphoinositide-specific phospholipase C</fullName>
        <ecNumber evidence="1">3.1.4.11</ecNumber>
    </submittedName>
</protein>
<dbReference type="Gene3D" id="3.20.20.190">
    <property type="entry name" value="Phosphatidylinositol (PI) phosphodiesterase"/>
    <property type="match status" value="1"/>
</dbReference>
<dbReference type="Pfam" id="PF16670">
    <property type="entry name" value="PI-PLC-C1"/>
    <property type="match status" value="1"/>
</dbReference>
<dbReference type="SUPFAM" id="SSF51695">
    <property type="entry name" value="PLC-like phosphodiesterases"/>
    <property type="match status" value="1"/>
</dbReference>